<keyword evidence="5" id="KW-0675">Receptor</keyword>
<dbReference type="InterPro" id="IPR047132">
    <property type="entry name" value="Olfact_rcpt_6C-like"/>
</dbReference>
<dbReference type="Gene3D" id="1.20.1070.10">
    <property type="entry name" value="Rhodopsin 7-helix transmembrane proteins"/>
    <property type="match status" value="1"/>
</dbReference>
<dbReference type="PANTHER" id="PTHR26454:SF73">
    <property type="entry name" value="OLFACTORY RECEPTOR"/>
    <property type="match status" value="1"/>
</dbReference>
<comment type="subcellular location">
    <subcellularLocation>
        <location evidence="1">Cell membrane</location>
        <topology evidence="1">Multi-pass membrane protein</topology>
    </subcellularLocation>
</comment>
<keyword evidence="2" id="KW-1003">Cell membrane</keyword>
<feature type="transmembrane region" description="Helical" evidence="7">
    <location>
        <begin position="281"/>
        <end position="303"/>
    </location>
</feature>
<evidence type="ECO:0000313" key="9">
    <source>
        <dbReference type="Proteomes" id="UP001333110"/>
    </source>
</evidence>
<feature type="region of interest" description="Disordered" evidence="6">
    <location>
        <begin position="118"/>
        <end position="137"/>
    </location>
</feature>
<dbReference type="AlphaFoldDB" id="A0AAN7RMB8"/>
<dbReference type="GO" id="GO:0004930">
    <property type="term" value="F:G protein-coupled receptor activity"/>
    <property type="evidence" value="ECO:0007669"/>
    <property type="project" value="UniProtKB-KW"/>
</dbReference>
<keyword evidence="4" id="KW-0297">G-protein coupled receptor</keyword>
<dbReference type="SUPFAM" id="SSF81321">
    <property type="entry name" value="Family A G protein-coupled receptor-like"/>
    <property type="match status" value="1"/>
</dbReference>
<keyword evidence="4" id="KW-0807">Transducer</keyword>
<reference evidence="8 9" key="1">
    <citation type="journal article" date="2023" name="J. Hered.">
        <title>Chromosome-level genome of the wood stork (Mycteria americana) provides insight into avian chromosome evolution.</title>
        <authorList>
            <person name="Flamio R. Jr."/>
            <person name="Ramstad K.M."/>
        </authorList>
    </citation>
    <scope>NUCLEOTIDE SEQUENCE [LARGE SCALE GENOMIC DNA]</scope>
    <source>
        <strain evidence="8">JAX WOST 10</strain>
    </source>
</reference>
<sequence length="350" mass="38916">MANRTGKQGVARQKGVAHQKGVVRQFAQAGHAGKAKSPYQLKRGNLAVVFTRQKAMLSALTRMDVATQTELPRKHAAVQVSGCRACQSLSLLTDGSQEDSCVRCDQVPLYNRYEALEVEDQSMDDGDDSPSKTEVLPRSEKHTFHINTTSARKRRRVIVVGDSLLRGTEGPICRMDPPLREACCLPGAWVKDITRILPNLVQPSDYYPLLLFHVGGDEAATQSPRAIKRDFRALGQLVRDSGAQMGHGWEKKKKIEPIYGRRIHSSGISWQPVFANHPLSALSVTYILTVLVNMAIIALVWVYQLLQTPMYCFLGNLSFLEIWYTKVCVPKALGVFLGKSQTTSFISYTL</sequence>
<keyword evidence="9" id="KW-1185">Reference proteome</keyword>
<keyword evidence="3" id="KW-0552">Olfaction</keyword>
<gene>
    <name evidence="8" type="ORF">QYF61_005822</name>
</gene>
<keyword evidence="7" id="KW-0472">Membrane</keyword>
<evidence type="ECO:0000256" key="3">
    <source>
        <dbReference type="ARBA" id="ARBA00022725"/>
    </source>
</evidence>
<dbReference type="Proteomes" id="UP001333110">
    <property type="component" value="Unassembled WGS sequence"/>
</dbReference>
<accession>A0AAN7RMB8</accession>
<evidence type="ECO:0000256" key="4">
    <source>
        <dbReference type="ARBA" id="ARBA00023040"/>
    </source>
</evidence>
<evidence type="ECO:0000256" key="2">
    <source>
        <dbReference type="ARBA" id="ARBA00022475"/>
    </source>
</evidence>
<keyword evidence="7" id="KW-1133">Transmembrane helix</keyword>
<dbReference type="Gene3D" id="3.40.50.12690">
    <property type="match status" value="1"/>
</dbReference>
<evidence type="ECO:0000256" key="7">
    <source>
        <dbReference type="SAM" id="Phobius"/>
    </source>
</evidence>
<dbReference type="GO" id="GO:0004984">
    <property type="term" value="F:olfactory receptor activity"/>
    <property type="evidence" value="ECO:0007669"/>
    <property type="project" value="TreeGrafter"/>
</dbReference>
<comment type="caution">
    <text evidence="8">The sequence shown here is derived from an EMBL/GenBank/DDBJ whole genome shotgun (WGS) entry which is preliminary data.</text>
</comment>
<dbReference type="GO" id="GO:0005886">
    <property type="term" value="C:plasma membrane"/>
    <property type="evidence" value="ECO:0007669"/>
    <property type="project" value="UniProtKB-SubCell"/>
</dbReference>
<evidence type="ECO:0000256" key="1">
    <source>
        <dbReference type="ARBA" id="ARBA00004651"/>
    </source>
</evidence>
<evidence type="ECO:0000256" key="5">
    <source>
        <dbReference type="ARBA" id="ARBA00023170"/>
    </source>
</evidence>
<organism evidence="8 9">
    <name type="scientific">Mycteria americana</name>
    <name type="common">Wood stork</name>
    <dbReference type="NCBI Taxonomy" id="33587"/>
    <lineage>
        <taxon>Eukaryota</taxon>
        <taxon>Metazoa</taxon>
        <taxon>Chordata</taxon>
        <taxon>Craniata</taxon>
        <taxon>Vertebrata</taxon>
        <taxon>Euteleostomi</taxon>
        <taxon>Archelosauria</taxon>
        <taxon>Archosauria</taxon>
        <taxon>Dinosauria</taxon>
        <taxon>Saurischia</taxon>
        <taxon>Theropoda</taxon>
        <taxon>Coelurosauria</taxon>
        <taxon>Aves</taxon>
        <taxon>Neognathae</taxon>
        <taxon>Neoaves</taxon>
        <taxon>Aequornithes</taxon>
        <taxon>Ciconiiformes</taxon>
        <taxon>Ciconiidae</taxon>
        <taxon>Mycteria</taxon>
    </lineage>
</organism>
<keyword evidence="3" id="KW-0716">Sensory transduction</keyword>
<proteinExistence type="predicted"/>
<evidence type="ECO:0000256" key="6">
    <source>
        <dbReference type="SAM" id="MobiDB-lite"/>
    </source>
</evidence>
<name>A0AAN7RMB8_MYCAM</name>
<feature type="compositionally biased region" description="Acidic residues" evidence="6">
    <location>
        <begin position="118"/>
        <end position="128"/>
    </location>
</feature>
<protein>
    <submittedName>
        <fullName evidence="8">Uncharacterized protein</fullName>
    </submittedName>
</protein>
<keyword evidence="7" id="KW-0812">Transmembrane</keyword>
<dbReference type="EMBL" id="JAUNZN010000024">
    <property type="protein sequence ID" value="KAK4808505.1"/>
    <property type="molecule type" value="Genomic_DNA"/>
</dbReference>
<dbReference type="PANTHER" id="PTHR26454">
    <property type="entry name" value="OLFACTORY RECEPTOR"/>
    <property type="match status" value="1"/>
</dbReference>
<evidence type="ECO:0000313" key="8">
    <source>
        <dbReference type="EMBL" id="KAK4808505.1"/>
    </source>
</evidence>